<dbReference type="RefSeq" id="WP_120177763.1">
    <property type="nucleotide sequence ID" value="NZ_AP018786.1"/>
</dbReference>
<organism evidence="2 3">
    <name type="scientific">Sutterella megalosphaeroides</name>
    <dbReference type="NCBI Taxonomy" id="2494234"/>
    <lineage>
        <taxon>Bacteria</taxon>
        <taxon>Pseudomonadati</taxon>
        <taxon>Pseudomonadota</taxon>
        <taxon>Betaproteobacteria</taxon>
        <taxon>Burkholderiales</taxon>
        <taxon>Sutterellaceae</taxon>
        <taxon>Sutterella</taxon>
    </lineage>
</organism>
<feature type="transmembrane region" description="Helical" evidence="1">
    <location>
        <begin position="7"/>
        <end position="27"/>
    </location>
</feature>
<proteinExistence type="predicted"/>
<dbReference type="Pfam" id="PF04367">
    <property type="entry name" value="DUF502"/>
    <property type="match status" value="1"/>
</dbReference>
<dbReference type="KEGG" id="sutt:SUTMEG_00740"/>
<dbReference type="PANTHER" id="PTHR31876">
    <property type="entry name" value="COV-LIKE PROTEIN 1"/>
    <property type="match status" value="1"/>
</dbReference>
<evidence type="ECO:0000313" key="3">
    <source>
        <dbReference type="Proteomes" id="UP000271003"/>
    </source>
</evidence>
<evidence type="ECO:0000256" key="1">
    <source>
        <dbReference type="SAM" id="Phobius"/>
    </source>
</evidence>
<keyword evidence="3" id="KW-1185">Reference proteome</keyword>
<accession>A0A2Z6I730</accession>
<dbReference type="AlphaFoldDB" id="A0A2Z6I730"/>
<dbReference type="OrthoDB" id="9780267at2"/>
<sequence>MLKKYFTAGLLLWIPLAVTFWVLETIIRWSDSIVEALPPHLRPDAFIGMHVPGIGLVMAAVAVFVTGILAANFIGQWVLRLWEAFLNRIPLVRPLYSGAKQITSTLLSDQTESFKEVVLIEFPNKGQWTYGFTVSTPSEATRATLDMPDLVTVYVPTAPNPTSGYVVMTRRSALHPSHVTVDEALKFHLSLGVMTPSGTSKSEAEPTKKS</sequence>
<dbReference type="EMBL" id="AP018786">
    <property type="protein sequence ID" value="BBF22183.1"/>
    <property type="molecule type" value="Genomic_DNA"/>
</dbReference>
<dbReference type="PANTHER" id="PTHR31876:SF26">
    <property type="entry name" value="PROTEIN LIKE COV 2"/>
    <property type="match status" value="1"/>
</dbReference>
<gene>
    <name evidence="2" type="ORF">SUTMEG_00740</name>
</gene>
<keyword evidence="1" id="KW-1133">Transmembrane helix</keyword>
<feature type="transmembrane region" description="Helical" evidence="1">
    <location>
        <begin position="47"/>
        <end position="71"/>
    </location>
</feature>
<dbReference type="Proteomes" id="UP000271003">
    <property type="component" value="Chromosome"/>
</dbReference>
<reference evidence="2 3" key="1">
    <citation type="journal article" date="2018" name="Int. J. Syst. Evol. Microbiol.">
        <title>Mesosutterella multiformis gen. nov., sp. nov., a member of the family Sutterellaceae and Sutterella megalosphaeroides sp. nov., isolated from human faeces.</title>
        <authorList>
            <person name="Sakamoto M."/>
            <person name="Ikeyama N."/>
            <person name="Kunihiro T."/>
            <person name="Iino T."/>
            <person name="Yuki M."/>
            <person name="Ohkuma M."/>
        </authorList>
    </citation>
    <scope>NUCLEOTIDE SEQUENCE [LARGE SCALE GENOMIC DNA]</scope>
    <source>
        <strain evidence="2 3">6FBBBH3</strain>
    </source>
</reference>
<keyword evidence="1" id="KW-0472">Membrane</keyword>
<keyword evidence="1" id="KW-0812">Transmembrane</keyword>
<protein>
    <submittedName>
        <fullName evidence="2">Membrane protein</fullName>
    </submittedName>
</protein>
<name>A0A2Z6I730_9BURK</name>
<dbReference type="InterPro" id="IPR007462">
    <property type="entry name" value="COV1-like"/>
</dbReference>
<evidence type="ECO:0000313" key="2">
    <source>
        <dbReference type="EMBL" id="BBF22183.1"/>
    </source>
</evidence>